<dbReference type="PATRIC" id="fig|909613.9.peg.6044"/>
<dbReference type="PROSITE" id="PS50837">
    <property type="entry name" value="NACHT"/>
    <property type="match status" value="1"/>
</dbReference>
<organism evidence="2 3">
    <name type="scientific">Actinokineospora spheciospongiae</name>
    <dbReference type="NCBI Taxonomy" id="909613"/>
    <lineage>
        <taxon>Bacteria</taxon>
        <taxon>Bacillati</taxon>
        <taxon>Actinomycetota</taxon>
        <taxon>Actinomycetes</taxon>
        <taxon>Pseudonocardiales</taxon>
        <taxon>Pseudonocardiaceae</taxon>
        <taxon>Actinokineospora</taxon>
    </lineage>
</organism>
<dbReference type="InterPro" id="IPR007111">
    <property type="entry name" value="NACHT_NTPase"/>
</dbReference>
<protein>
    <recommendedName>
        <fullName evidence="1">NACHT domain-containing protein</fullName>
    </recommendedName>
</protein>
<keyword evidence="3" id="KW-1185">Reference proteome</keyword>
<comment type="caution">
    <text evidence="2">The sequence shown here is derived from an EMBL/GenBank/DDBJ whole genome shotgun (WGS) entry which is preliminary data.</text>
</comment>
<dbReference type="STRING" id="909613.UO65_6043"/>
<evidence type="ECO:0000259" key="1">
    <source>
        <dbReference type="PROSITE" id="PS50837"/>
    </source>
</evidence>
<dbReference type="Proteomes" id="UP000019277">
    <property type="component" value="Unassembled WGS sequence"/>
</dbReference>
<dbReference type="SUPFAM" id="SSF48371">
    <property type="entry name" value="ARM repeat"/>
    <property type="match status" value="2"/>
</dbReference>
<dbReference type="Gene3D" id="3.40.50.300">
    <property type="entry name" value="P-loop containing nucleotide triphosphate hydrolases"/>
    <property type="match status" value="1"/>
</dbReference>
<dbReference type="EMBL" id="AYXG01000231">
    <property type="protein sequence ID" value="EWC58689.1"/>
    <property type="molecule type" value="Genomic_DNA"/>
</dbReference>
<dbReference type="SMART" id="SM00567">
    <property type="entry name" value="EZ_HEAT"/>
    <property type="match status" value="6"/>
</dbReference>
<name>W7IXD4_9PSEU</name>
<dbReference type="InterPro" id="IPR016024">
    <property type="entry name" value="ARM-type_fold"/>
</dbReference>
<dbReference type="OrthoDB" id="135105at2"/>
<dbReference type="InterPro" id="IPR004155">
    <property type="entry name" value="PBS_lyase_HEAT"/>
</dbReference>
<reference evidence="2 3" key="1">
    <citation type="journal article" date="2014" name="Genome Announc.">
        <title>Draft Genome Sequence of the Antitrypanosomally Active Sponge-Associated Bacterium Actinokineospora sp. Strain EG49.</title>
        <authorList>
            <person name="Harjes J."/>
            <person name="Ryu T."/>
            <person name="Abdelmohsen U.R."/>
            <person name="Moitinho-Silva L."/>
            <person name="Horn H."/>
            <person name="Ravasi T."/>
            <person name="Hentschel U."/>
        </authorList>
    </citation>
    <scope>NUCLEOTIDE SEQUENCE [LARGE SCALE GENOMIC DNA]</scope>
    <source>
        <strain evidence="2 3">EG49</strain>
    </source>
</reference>
<dbReference type="InterPro" id="IPR027417">
    <property type="entry name" value="P-loop_NTPase"/>
</dbReference>
<dbReference type="RefSeq" id="WP_035289210.1">
    <property type="nucleotide sequence ID" value="NZ_AYXG01000231.1"/>
</dbReference>
<proteinExistence type="predicted"/>
<dbReference type="PANTHER" id="PTHR46844:SF1">
    <property type="entry name" value="SLR5058 PROTEIN"/>
    <property type="match status" value="1"/>
</dbReference>
<evidence type="ECO:0000313" key="3">
    <source>
        <dbReference type="Proteomes" id="UP000019277"/>
    </source>
</evidence>
<sequence length="1753" mass="192468">MRDEERLTNRVDGVIHGNSLQAGTIHGDVHLHAREAAPPPPEVAGAVENWADLPEPPAGIRSLLRAQAPEAQDFPYRLRGARRPSLAEVYVRQDLGTGIEEPVDQPQPEPILDERGQVVETHRAPVARVVVRPPTRTVREALDTADHVIVTGGPGQGKSTLSLRLAATLTTRWRNHPAESDEPLTEPVVPLRLTARELATRLGSPFPEALAETARAEYGALLDTSFDARLLRDRVAGCRWLLLVDGLDEVADGTERDRLVTVLATWGADVGSPYRVVLTTRPIDGATLAPLQRAGAGRYELQPFDEAALRHFAENWFGDEERAGRLLRQLRAAHLDELVRVPLLATIAAIVFEQNSDRPLPDNRYQLYEAYLKFLRSAHPEPEGPFTAAYDPLLEHLGRIRLETDTSLIAAAQDWAEQHLTGLTGEWHEELITYLAAVGPLSRRGDDLRFLHHSFAEHLAATAKARLLPEEFDAEDPAFAHLLHGANPQEGGKHSRAVLLHYTRLHPAQADTLITWLHHGDGTHNLLAARLLATHVPASEDVVDAFLETVGKWALTTHYRSKDILSQASRAAHHPGLANWLITLAHNTSAPWASRIEAAAALATRLRGAGCKAATSLLRTVVEDASITLSDRLAAAEALSDCGSAERHMVKTALRSILAEKFLSGEHCRMAAVLLATFADRERTYAIECLVKVMADPWSADADAVAAATGLTEISVDHHPQCAEVFSDVLSRPTSPSVLQRAAIFGMASLGGDYVSKAADALTRLARDSRIRLSERGHAGQLVAQLGPQHRPIATHLLHELTEESAYGPDQRGFLGSILAGHGLMQLGLELLRSAIKDRTSGTNDHFWAVRWLADLGPEYRDEAAQALTRLAANPTILSFERTRALGRLANLGEPYKSPAVAELRTMLQDPAATAASQVLAASELVLLDPRFHPAVLKHIQTIIKHSTDPDAQMNALRLTRELNCENELSVAEAMRKLCKPSGISAWEMHRDHFYIYSDSDVDVLPGQEILAIAQDLRVAGAIRFGATISLGNYGRKFRPAALGRAVALLNDPTIIPRLIEGIATNFYEFGPTARSLLLHALRDRLHESELNDKMLCGVARAIDRVDRSLIPDAVGMLRTRLASKSSSTLRWELGRTLAKLAPDCAPGVVNLILDDETSTRRQWELLLTDSPASTTLLINRLRKLVRDRDKSRTQREGAAALVAQLDENSRPLAVAELRSQVDDSNLDLQWRIDASCELAMTVDEEVDSSVTFHRAVFRDQSQSIRDRCKAGNKLVCLDSSLAGAVLRSMRSWCEEGPVTDRHAAFEWLISKSTRSREVEQLAANLAREPSAGPPILGSLLEWLSAADRDVVERRLLADRCATPAERVTGQSRWERVDLADEAEAVLREVLDGEETSPSQRVEAAMALVELSPANTAEAVARLKSSLADPKVEYQAHRELAKLDATMHDTFVARARAVLADENEVWASRRRAAGLILDLVRGLSDDLANFFREVAADDRLSASDKIDVLWSLRTRDGLDPVRRVRDDHREHVAARWIAANQLRDYAEEDREAGARVLDAIATDTGNRPTLRWRAAGDLMVFGERGRELGAVALSALVHDEGMPSSVRSGAALQLGVSRPDLRWEMLSILRGLLTTDQPPARIQAWEAIGRFQAAEAALGLRGMARDHALSPGVRLRAALAMITYNRDFRETAAVVAREVAHDPDCPLHIRFKAARAVARLSDLCLGEARALLRELNAQWPPAGSALQPPLNLS</sequence>
<gene>
    <name evidence="2" type="ORF">UO65_6043</name>
</gene>
<dbReference type="eggNOG" id="COG5635">
    <property type="taxonomic scope" value="Bacteria"/>
</dbReference>
<dbReference type="SUPFAM" id="SSF52540">
    <property type="entry name" value="P-loop containing nucleoside triphosphate hydrolases"/>
    <property type="match status" value="1"/>
</dbReference>
<dbReference type="Pfam" id="PF05729">
    <property type="entry name" value="NACHT"/>
    <property type="match status" value="1"/>
</dbReference>
<accession>W7IXD4</accession>
<feature type="domain" description="NACHT" evidence="1">
    <location>
        <begin position="146"/>
        <end position="282"/>
    </location>
</feature>
<dbReference type="PANTHER" id="PTHR46844">
    <property type="entry name" value="SLR5058 PROTEIN"/>
    <property type="match status" value="1"/>
</dbReference>
<evidence type="ECO:0000313" key="2">
    <source>
        <dbReference type="EMBL" id="EWC58689.1"/>
    </source>
</evidence>